<keyword evidence="2" id="KW-1185">Reference proteome</keyword>
<accession>A0A8X8VX98</accession>
<dbReference type="EMBL" id="PNBA02000289">
    <property type="protein sequence ID" value="KAG6384068.1"/>
    <property type="molecule type" value="Genomic_DNA"/>
</dbReference>
<reference evidence="1" key="1">
    <citation type="submission" date="2018-01" db="EMBL/GenBank/DDBJ databases">
        <authorList>
            <person name="Mao J.F."/>
        </authorList>
    </citation>
    <scope>NUCLEOTIDE SEQUENCE</scope>
    <source>
        <strain evidence="1">Huo1</strain>
        <tissue evidence="1">Leaf</tissue>
    </source>
</reference>
<sequence length="113" mass="11985">MFVDWLGLKSGVKLHSGLITIRARRGLRCVVGLSSSTGNSMQTSSVYSWNFRTREDVGLAGTGCDVPVGIFENGSETVLTIPGNALCIRVISGLVVVVSSRPNDKRTGGSDEL</sequence>
<evidence type="ECO:0000313" key="2">
    <source>
        <dbReference type="Proteomes" id="UP000298416"/>
    </source>
</evidence>
<dbReference type="Proteomes" id="UP000298416">
    <property type="component" value="Unassembled WGS sequence"/>
</dbReference>
<gene>
    <name evidence="1" type="ORF">SASPL_156133</name>
</gene>
<name>A0A8X8VX98_SALSN</name>
<protein>
    <submittedName>
        <fullName evidence="1">Uncharacterized protein</fullName>
    </submittedName>
</protein>
<reference evidence="1" key="2">
    <citation type="submission" date="2020-08" db="EMBL/GenBank/DDBJ databases">
        <title>Plant Genome Project.</title>
        <authorList>
            <person name="Zhang R.-G."/>
        </authorList>
    </citation>
    <scope>NUCLEOTIDE SEQUENCE</scope>
    <source>
        <strain evidence="1">Huo1</strain>
        <tissue evidence="1">Leaf</tissue>
    </source>
</reference>
<dbReference type="AlphaFoldDB" id="A0A8X8VX98"/>
<proteinExistence type="predicted"/>
<comment type="caution">
    <text evidence="1">The sequence shown here is derived from an EMBL/GenBank/DDBJ whole genome shotgun (WGS) entry which is preliminary data.</text>
</comment>
<organism evidence="1">
    <name type="scientific">Salvia splendens</name>
    <name type="common">Scarlet sage</name>
    <dbReference type="NCBI Taxonomy" id="180675"/>
    <lineage>
        <taxon>Eukaryota</taxon>
        <taxon>Viridiplantae</taxon>
        <taxon>Streptophyta</taxon>
        <taxon>Embryophyta</taxon>
        <taxon>Tracheophyta</taxon>
        <taxon>Spermatophyta</taxon>
        <taxon>Magnoliopsida</taxon>
        <taxon>eudicotyledons</taxon>
        <taxon>Gunneridae</taxon>
        <taxon>Pentapetalae</taxon>
        <taxon>asterids</taxon>
        <taxon>lamiids</taxon>
        <taxon>Lamiales</taxon>
        <taxon>Lamiaceae</taxon>
        <taxon>Nepetoideae</taxon>
        <taxon>Mentheae</taxon>
        <taxon>Salviinae</taxon>
        <taxon>Salvia</taxon>
        <taxon>Salvia subgen. Calosphace</taxon>
        <taxon>core Calosphace</taxon>
    </lineage>
</organism>
<evidence type="ECO:0000313" key="1">
    <source>
        <dbReference type="EMBL" id="KAG6384068.1"/>
    </source>
</evidence>